<evidence type="ECO:0000256" key="1">
    <source>
        <dbReference type="ARBA" id="ARBA00004442"/>
    </source>
</evidence>
<evidence type="ECO:0000313" key="7">
    <source>
        <dbReference type="EMBL" id="NIA54335.1"/>
    </source>
</evidence>
<keyword evidence="8" id="KW-1185">Reference proteome</keyword>
<keyword evidence="7" id="KW-0675">Receptor</keyword>
<dbReference type="Gene3D" id="2.40.170.20">
    <property type="entry name" value="TonB-dependent receptor, beta-barrel domain"/>
    <property type="match status" value="1"/>
</dbReference>
<comment type="subcellular location">
    <subcellularLocation>
        <location evidence="1">Cell outer membrane</location>
    </subcellularLocation>
</comment>
<keyword evidence="3" id="KW-0472">Membrane</keyword>
<evidence type="ECO:0000256" key="4">
    <source>
        <dbReference type="ARBA" id="ARBA00023237"/>
    </source>
</evidence>
<dbReference type="InterPro" id="IPR037066">
    <property type="entry name" value="Plug_dom_sf"/>
</dbReference>
<dbReference type="RefSeq" id="WP_166859288.1">
    <property type="nucleotide sequence ID" value="NZ_JAAQOM010000006.1"/>
</dbReference>
<dbReference type="SUPFAM" id="SSF56935">
    <property type="entry name" value="Porins"/>
    <property type="match status" value="1"/>
</dbReference>
<evidence type="ECO:0000259" key="6">
    <source>
        <dbReference type="Pfam" id="PF07715"/>
    </source>
</evidence>
<evidence type="ECO:0000256" key="3">
    <source>
        <dbReference type="ARBA" id="ARBA00023136"/>
    </source>
</evidence>
<dbReference type="InterPro" id="IPR036942">
    <property type="entry name" value="Beta-barrel_TonB_sf"/>
</dbReference>
<gene>
    <name evidence="7" type="ORF">HAV22_11900</name>
</gene>
<dbReference type="Proteomes" id="UP000716322">
    <property type="component" value="Unassembled WGS sequence"/>
</dbReference>
<keyword evidence="5" id="KW-0732">Signal</keyword>
<sequence length="1057" mass="116074">MKKIETKVGGKPIRMTALALAAAQVAMLYSYAAQAQTTDATAAADTGSTTTVVVTGQRRALETAQKIKQEAEQVVDSVVADEAGKLPDKSITEVLQRVVGVTMDRNRSRSNNSPLGGDSLAFSAEGSGVQVRGLSWGSSTLNGRESFSAGWPGRELSWSDVPPELMAAVDVYKNPSSELVEGGISSQINLRTRLPFDQKGAMGALSLSDNYTALGKKNSPAVSGLYSNRWNTRYGEFGALVDLSYNKFKSRYDSMGLSAYYPRTNDVVPGKTVWVPDSASWGTGDGVSERKGFYGALQWKKDNFETALTYFDSDYTQTDANHSIFTAGAYAYDTQYSNAKFDDKGVFQSGTLTYPAGKGLNQYAAGGLNMGTTANLSHVGARTRELAWNAKWRANESWVFQNDLQWVHATNHADGALVNLGTFVPSMTMDVTGSMPKLSFDPAAAKFLADPNNYFWDSVQPALNRAKADLYAWKADAKYTFDSPVLRDFRFGVRVTERSSTKQNASGNTWTSIAEPWGITQTKVPGTLPTPTDAKGSRANYPYLGNYQIPGGVEAFAFPDFFAGKMAAPPPIVTASMPLVQTYWQNQYKQLMDLRIKQCQDAAAYTNDPDRAAKCADYNKDWQPLAFTDQPKDISKHSEGTQAIYGTLRFGFDDWRFPVDGNTGVRVVRTKSIAHGYTIFKPGYSPSTDPTLPRFGEIDQKLDAGGSHIDVIPSLNVKVNWSDKLQSRLALSKNIYRPGFDQLQEYITLNQQPIWDSSGSKIAFVKYTGTNSGNAQLKPLKSTGLDLTLEWYPRDGQSLTTAFFAKKVKDIIMTESYVRTLKDLAGNDQDFLVTGPANAARLWEVGIEVAGMTYLDKLPVLDKALPDWMKGFGVSSNFTYLKGKQSLYHPFDLKYCQSGNSGVAGNLYGCDTNGMPFKDLPVPYLSRRAFNFALMYDRGPVSLRLAYSWRDRFLQATNAYGANGWDGTSADPARIAANGGVAPKDVGWGLPVWQEATGQWDGGLNYKFNDNLYASANVSNLTNAVTRQTQQQSFGYSLRSVYAPGRSFRVSMGYAFW</sequence>
<feature type="chain" id="PRO_5046010649" evidence="5">
    <location>
        <begin position="36"/>
        <end position="1057"/>
    </location>
</feature>
<reference evidence="7 8" key="1">
    <citation type="submission" date="2020-03" db="EMBL/GenBank/DDBJ databases">
        <title>Genome sequence of strain Massilia sp. TW-1.</title>
        <authorList>
            <person name="Chaudhary D.K."/>
        </authorList>
    </citation>
    <scope>NUCLEOTIDE SEQUENCE [LARGE SCALE GENOMIC DNA]</scope>
    <source>
        <strain evidence="7 8">TW-1</strain>
    </source>
</reference>
<dbReference type="Pfam" id="PF07715">
    <property type="entry name" value="Plug"/>
    <property type="match status" value="1"/>
</dbReference>
<dbReference type="NCBIfam" id="TIGR01782">
    <property type="entry name" value="TonB-Xanth-Caul"/>
    <property type="match status" value="1"/>
</dbReference>
<organism evidence="7 8">
    <name type="scientific">Telluria antibiotica</name>
    <dbReference type="NCBI Taxonomy" id="2717319"/>
    <lineage>
        <taxon>Bacteria</taxon>
        <taxon>Pseudomonadati</taxon>
        <taxon>Pseudomonadota</taxon>
        <taxon>Betaproteobacteria</taxon>
        <taxon>Burkholderiales</taxon>
        <taxon>Oxalobacteraceae</taxon>
        <taxon>Telluria group</taxon>
        <taxon>Telluria</taxon>
    </lineage>
</organism>
<name>A0ABX0PAJ2_9BURK</name>
<keyword evidence="4" id="KW-0998">Cell outer membrane</keyword>
<evidence type="ECO:0000313" key="8">
    <source>
        <dbReference type="Proteomes" id="UP000716322"/>
    </source>
</evidence>
<evidence type="ECO:0000256" key="2">
    <source>
        <dbReference type="ARBA" id="ARBA00009810"/>
    </source>
</evidence>
<comment type="similarity">
    <text evidence="2">Belongs to the TonB-dependent receptor family.</text>
</comment>
<dbReference type="Gene3D" id="2.170.130.10">
    <property type="entry name" value="TonB-dependent receptor, plug domain"/>
    <property type="match status" value="1"/>
</dbReference>
<evidence type="ECO:0000256" key="5">
    <source>
        <dbReference type="SAM" id="SignalP"/>
    </source>
</evidence>
<dbReference type="PANTHER" id="PTHR40980">
    <property type="entry name" value="PLUG DOMAIN-CONTAINING PROTEIN"/>
    <property type="match status" value="1"/>
</dbReference>
<accession>A0ABX0PAJ2</accession>
<dbReference type="InterPro" id="IPR012910">
    <property type="entry name" value="Plug_dom"/>
</dbReference>
<dbReference type="EMBL" id="JAAQOM010000006">
    <property type="protein sequence ID" value="NIA54335.1"/>
    <property type="molecule type" value="Genomic_DNA"/>
</dbReference>
<protein>
    <submittedName>
        <fullName evidence="7">TonB-dependent receptor</fullName>
    </submittedName>
</protein>
<dbReference type="InterPro" id="IPR010104">
    <property type="entry name" value="TonB_rcpt_bac"/>
</dbReference>
<feature type="signal peptide" evidence="5">
    <location>
        <begin position="1"/>
        <end position="35"/>
    </location>
</feature>
<dbReference type="PANTHER" id="PTHR40980:SF3">
    <property type="entry name" value="TONB-DEPENDENT RECEPTOR-LIKE BETA-BARREL DOMAIN-CONTAINING PROTEIN"/>
    <property type="match status" value="1"/>
</dbReference>
<proteinExistence type="inferred from homology"/>
<comment type="caution">
    <text evidence="7">The sequence shown here is derived from an EMBL/GenBank/DDBJ whole genome shotgun (WGS) entry which is preliminary data.</text>
</comment>
<feature type="domain" description="TonB-dependent receptor plug" evidence="6">
    <location>
        <begin position="68"/>
        <end position="179"/>
    </location>
</feature>